<dbReference type="Proteomes" id="UP001201812">
    <property type="component" value="Unassembled WGS sequence"/>
</dbReference>
<keyword evidence="3" id="KW-1185">Reference proteome</keyword>
<proteinExistence type="predicted"/>
<feature type="domain" description="F-box" evidence="1">
    <location>
        <begin position="8"/>
        <end position="34"/>
    </location>
</feature>
<comment type="caution">
    <text evidence="2">The sequence shown here is derived from an EMBL/GenBank/DDBJ whole genome shotgun (WGS) entry which is preliminary data.</text>
</comment>
<dbReference type="AlphaFoldDB" id="A0AAD4MJ59"/>
<gene>
    <name evidence="2" type="ORF">DdX_19270</name>
</gene>
<dbReference type="Pfam" id="PF00646">
    <property type="entry name" value="F-box"/>
    <property type="match status" value="1"/>
</dbReference>
<accession>A0AAD4MJ59</accession>
<evidence type="ECO:0000259" key="1">
    <source>
        <dbReference type="Pfam" id="PF00646"/>
    </source>
</evidence>
<sequence length="136" mass="15487">MDNGTMVEALKYLNYCQLANCSFISKRFCDMIRAHGHKLALRYVDSMYMVIVHGCRKLQRPCKPLESFGVIERIAGCNFLLFPSCSLFTSDESSQGSRRIQPIADNNEWAQLGNSRKLQPAITPNDLQGHWSFLQP</sequence>
<name>A0AAD4MJ59_9BILA</name>
<reference evidence="2" key="1">
    <citation type="submission" date="2022-01" db="EMBL/GenBank/DDBJ databases">
        <title>Genome Sequence Resource for Two Populations of Ditylenchus destructor, the Migratory Endoparasitic Phytonematode.</title>
        <authorList>
            <person name="Zhang H."/>
            <person name="Lin R."/>
            <person name="Xie B."/>
        </authorList>
    </citation>
    <scope>NUCLEOTIDE SEQUENCE</scope>
    <source>
        <strain evidence="2">BazhouSP</strain>
    </source>
</reference>
<protein>
    <recommendedName>
        <fullName evidence="1">F-box domain-containing protein</fullName>
    </recommendedName>
</protein>
<dbReference type="EMBL" id="JAKKPZ010000357">
    <property type="protein sequence ID" value="KAI1696001.1"/>
    <property type="molecule type" value="Genomic_DNA"/>
</dbReference>
<evidence type="ECO:0000313" key="3">
    <source>
        <dbReference type="Proteomes" id="UP001201812"/>
    </source>
</evidence>
<organism evidence="2 3">
    <name type="scientific">Ditylenchus destructor</name>
    <dbReference type="NCBI Taxonomy" id="166010"/>
    <lineage>
        <taxon>Eukaryota</taxon>
        <taxon>Metazoa</taxon>
        <taxon>Ecdysozoa</taxon>
        <taxon>Nematoda</taxon>
        <taxon>Chromadorea</taxon>
        <taxon>Rhabditida</taxon>
        <taxon>Tylenchina</taxon>
        <taxon>Tylenchomorpha</taxon>
        <taxon>Sphaerularioidea</taxon>
        <taxon>Anguinidae</taxon>
        <taxon>Anguininae</taxon>
        <taxon>Ditylenchus</taxon>
    </lineage>
</organism>
<evidence type="ECO:0000313" key="2">
    <source>
        <dbReference type="EMBL" id="KAI1696001.1"/>
    </source>
</evidence>
<dbReference type="InterPro" id="IPR001810">
    <property type="entry name" value="F-box_dom"/>
</dbReference>